<dbReference type="RefSeq" id="WP_263544642.1">
    <property type="nucleotide sequence ID" value="NZ_JAOVZO020000015.1"/>
</dbReference>
<reference evidence="2" key="1">
    <citation type="submission" date="2023-02" db="EMBL/GenBank/DDBJ databases">
        <title>Tahibacter soli sp. nov. isolated from soil.</title>
        <authorList>
            <person name="Baek J.H."/>
            <person name="Lee J.K."/>
            <person name="Choi D.G."/>
            <person name="Jeon C.O."/>
        </authorList>
    </citation>
    <scope>NUCLEOTIDE SEQUENCE</scope>
    <source>
        <strain evidence="2">BL</strain>
    </source>
</reference>
<organism evidence="2 3">
    <name type="scientific">Tahibacter soli</name>
    <dbReference type="NCBI Taxonomy" id="2983605"/>
    <lineage>
        <taxon>Bacteria</taxon>
        <taxon>Pseudomonadati</taxon>
        <taxon>Pseudomonadota</taxon>
        <taxon>Gammaproteobacteria</taxon>
        <taxon>Lysobacterales</taxon>
        <taxon>Rhodanobacteraceae</taxon>
        <taxon>Tahibacter</taxon>
    </lineage>
</organism>
<dbReference type="EMBL" id="JAOVZO020000015">
    <property type="protein sequence ID" value="MDC8012950.1"/>
    <property type="molecule type" value="Genomic_DNA"/>
</dbReference>
<proteinExistence type="predicted"/>
<evidence type="ECO:0000313" key="3">
    <source>
        <dbReference type="Proteomes" id="UP001139971"/>
    </source>
</evidence>
<dbReference type="Proteomes" id="UP001139971">
    <property type="component" value="Unassembled WGS sequence"/>
</dbReference>
<keyword evidence="1" id="KW-0732">Signal</keyword>
<feature type="signal peptide" evidence="1">
    <location>
        <begin position="1"/>
        <end position="22"/>
    </location>
</feature>
<evidence type="ECO:0000313" key="2">
    <source>
        <dbReference type="EMBL" id="MDC8012950.1"/>
    </source>
</evidence>
<name>A0A9X3YKJ9_9GAMM</name>
<comment type="caution">
    <text evidence="2">The sequence shown here is derived from an EMBL/GenBank/DDBJ whole genome shotgun (WGS) entry which is preliminary data.</text>
</comment>
<sequence length="174" mass="19160">MYRWIVHVVLAAGLAAAATAGAANDKTERVLTAETRSAFEDQVAAIRTQLGSGGHYEFATPADRQVIDRRFDEIAAILARYEIGAPLANDDKVALFVAQEDVNAILTKRDGRRLICESVTISGSHRKQKECVTLAERERARRDGQQYLHESNRKTVCLKCGETEVWGGGTPFGR</sequence>
<feature type="chain" id="PRO_5040853682" evidence="1">
    <location>
        <begin position="23"/>
        <end position="174"/>
    </location>
</feature>
<dbReference type="AlphaFoldDB" id="A0A9X3YKJ9"/>
<gene>
    <name evidence="2" type="ORF">OD750_010380</name>
</gene>
<keyword evidence="3" id="KW-1185">Reference proteome</keyword>
<evidence type="ECO:0000256" key="1">
    <source>
        <dbReference type="SAM" id="SignalP"/>
    </source>
</evidence>
<protein>
    <submittedName>
        <fullName evidence="2">Uncharacterized protein</fullName>
    </submittedName>
</protein>
<accession>A0A9X3YKJ9</accession>